<reference evidence="3 4" key="1">
    <citation type="submission" date="2018-08" db="EMBL/GenBank/DDBJ databases">
        <title>A genome reference for cultivated species of the human gut microbiota.</title>
        <authorList>
            <person name="Zou Y."/>
            <person name="Xue W."/>
            <person name="Luo G."/>
        </authorList>
    </citation>
    <scope>NUCLEOTIDE SEQUENCE [LARGE SCALE GENOMIC DNA]</scope>
    <source>
        <strain evidence="2 4">AM47-6BH</strain>
        <strain evidence="1 3">TF11-15AC</strain>
    </source>
</reference>
<proteinExistence type="predicted"/>
<evidence type="ECO:0000313" key="1">
    <source>
        <dbReference type="EMBL" id="RGK41682.1"/>
    </source>
</evidence>
<evidence type="ECO:0000313" key="4">
    <source>
        <dbReference type="Proteomes" id="UP000283721"/>
    </source>
</evidence>
<dbReference type="AlphaFoldDB" id="A0A3E4LX55"/>
<dbReference type="EMBL" id="QSES01000015">
    <property type="protein sequence ID" value="RGZ92090.1"/>
    <property type="molecule type" value="Genomic_DNA"/>
</dbReference>
<dbReference type="Proteomes" id="UP000283721">
    <property type="component" value="Unassembled WGS sequence"/>
</dbReference>
<accession>A0A3E4LX55</accession>
<comment type="caution">
    <text evidence="1">The sequence shown here is derived from an EMBL/GenBank/DDBJ whole genome shotgun (WGS) entry which is preliminary data.</text>
</comment>
<sequence length="80" mass="9637">MIKSETKKIILMATKKERKVDDMKDLILKIIVKLALNFIISKVFNLFKAYVFKRHHIFLTADVHIGKRHLIMIFIWKLWL</sequence>
<organism evidence="1 3">
    <name type="scientific">Agathobacter rectalis</name>
    <dbReference type="NCBI Taxonomy" id="39491"/>
    <lineage>
        <taxon>Bacteria</taxon>
        <taxon>Bacillati</taxon>
        <taxon>Bacillota</taxon>
        <taxon>Clostridia</taxon>
        <taxon>Lachnospirales</taxon>
        <taxon>Lachnospiraceae</taxon>
        <taxon>Agathobacter</taxon>
    </lineage>
</organism>
<protein>
    <submittedName>
        <fullName evidence="1">Uncharacterized protein</fullName>
    </submittedName>
</protein>
<name>A0A3E4LX55_9FIRM</name>
<evidence type="ECO:0000313" key="3">
    <source>
        <dbReference type="Proteomes" id="UP000261052"/>
    </source>
</evidence>
<dbReference type="EMBL" id="QSQP01000014">
    <property type="protein sequence ID" value="RGK41682.1"/>
    <property type="molecule type" value="Genomic_DNA"/>
</dbReference>
<gene>
    <name evidence="2" type="ORF">DW967_09165</name>
    <name evidence="1" type="ORF">DXD13_11290</name>
</gene>
<dbReference type="RefSeq" id="WP_117686336.1">
    <property type="nucleotide sequence ID" value="NZ_QSQP01000014.1"/>
</dbReference>
<dbReference type="Proteomes" id="UP000261052">
    <property type="component" value="Unassembled WGS sequence"/>
</dbReference>
<evidence type="ECO:0000313" key="2">
    <source>
        <dbReference type="EMBL" id="RGZ92090.1"/>
    </source>
</evidence>